<dbReference type="EMBL" id="JACHXF010000008">
    <property type="protein sequence ID" value="MBB3096533.1"/>
    <property type="molecule type" value="Genomic_DNA"/>
</dbReference>
<feature type="transmembrane region" description="Helical" evidence="2">
    <location>
        <begin position="28"/>
        <end position="46"/>
    </location>
</feature>
<gene>
    <name evidence="3" type="ORF">FHR83_004203</name>
</gene>
<reference evidence="3 4" key="1">
    <citation type="submission" date="2020-08" db="EMBL/GenBank/DDBJ databases">
        <title>Genomic Encyclopedia of Type Strains, Phase III (KMG-III): the genomes of soil and plant-associated and newly described type strains.</title>
        <authorList>
            <person name="Whitman W."/>
        </authorList>
    </citation>
    <scope>NUCLEOTIDE SEQUENCE [LARGE SCALE GENOMIC DNA]</scope>
    <source>
        <strain evidence="3 4">CECT 3287</strain>
    </source>
</reference>
<evidence type="ECO:0000256" key="2">
    <source>
        <dbReference type="SAM" id="Phobius"/>
    </source>
</evidence>
<evidence type="ECO:0000313" key="4">
    <source>
        <dbReference type="Proteomes" id="UP000590749"/>
    </source>
</evidence>
<protein>
    <submittedName>
        <fullName evidence="3">Uncharacterized protein</fullName>
    </submittedName>
</protein>
<accession>A0A7W5FFF1</accession>
<feature type="transmembrane region" description="Helical" evidence="2">
    <location>
        <begin position="77"/>
        <end position="98"/>
    </location>
</feature>
<keyword evidence="4" id="KW-1185">Reference proteome</keyword>
<evidence type="ECO:0000256" key="1">
    <source>
        <dbReference type="SAM" id="MobiDB-lite"/>
    </source>
</evidence>
<dbReference type="RefSeq" id="WP_183221970.1">
    <property type="nucleotide sequence ID" value="NZ_BMPW01000007.1"/>
</dbReference>
<keyword evidence="2" id="KW-0812">Transmembrane</keyword>
<proteinExistence type="predicted"/>
<dbReference type="Proteomes" id="UP000590749">
    <property type="component" value="Unassembled WGS sequence"/>
</dbReference>
<keyword evidence="2" id="KW-1133">Transmembrane helix</keyword>
<sequence>MAGRGAVTERPAEPGPAPETGRRSRTPAVVTAAMGAFGLLGVFVAEQDEPAKLWNLLVVLVATGATALTVWLAPRRWIAGAVASVLLAISGMALNPFYGSPEPGDGVRGPGIWPSSAQNVAPEPGDEIRMHEIWPSSAQNVAHPLKRRDWVATQFRVTGSLILSVEVAAGGEGARLLLAVVDERGTEIASGEADVRDWRAKVTFPVPVDVARYQGTRLYLRAHNLWQAAARVYFTRTDLDPGVGTYVRCERPRLTDCPDPEPRDLSAIVIGRR</sequence>
<feature type="transmembrane region" description="Helical" evidence="2">
    <location>
        <begin position="53"/>
        <end position="71"/>
    </location>
</feature>
<dbReference type="AlphaFoldDB" id="A0A7W5FFF1"/>
<evidence type="ECO:0000313" key="3">
    <source>
        <dbReference type="EMBL" id="MBB3096533.1"/>
    </source>
</evidence>
<comment type="caution">
    <text evidence="3">The sequence shown here is derived from an EMBL/GenBank/DDBJ whole genome shotgun (WGS) entry which is preliminary data.</text>
</comment>
<feature type="region of interest" description="Disordered" evidence="1">
    <location>
        <begin position="1"/>
        <end position="26"/>
    </location>
</feature>
<keyword evidence="2" id="KW-0472">Membrane</keyword>
<organism evidence="3 4">
    <name type="scientific">Actinoplanes campanulatus</name>
    <dbReference type="NCBI Taxonomy" id="113559"/>
    <lineage>
        <taxon>Bacteria</taxon>
        <taxon>Bacillati</taxon>
        <taxon>Actinomycetota</taxon>
        <taxon>Actinomycetes</taxon>
        <taxon>Micromonosporales</taxon>
        <taxon>Micromonosporaceae</taxon>
        <taxon>Actinoplanes</taxon>
    </lineage>
</organism>
<name>A0A7W5FFF1_9ACTN</name>